<keyword evidence="3" id="KW-1185">Reference proteome</keyword>
<evidence type="ECO:0000256" key="1">
    <source>
        <dbReference type="SAM" id="MobiDB-lite"/>
    </source>
</evidence>
<organism evidence="2 3">
    <name type="scientific">Durusdinium trenchii</name>
    <dbReference type="NCBI Taxonomy" id="1381693"/>
    <lineage>
        <taxon>Eukaryota</taxon>
        <taxon>Sar</taxon>
        <taxon>Alveolata</taxon>
        <taxon>Dinophyceae</taxon>
        <taxon>Suessiales</taxon>
        <taxon>Symbiodiniaceae</taxon>
        <taxon>Durusdinium</taxon>
    </lineage>
</organism>
<reference evidence="2 3" key="1">
    <citation type="submission" date="2024-02" db="EMBL/GenBank/DDBJ databases">
        <authorList>
            <person name="Chen Y."/>
            <person name="Shah S."/>
            <person name="Dougan E. K."/>
            <person name="Thang M."/>
            <person name="Chan C."/>
        </authorList>
    </citation>
    <scope>NUCLEOTIDE SEQUENCE [LARGE SCALE GENOMIC DNA]</scope>
</reference>
<accession>A0ABP0IM94</accession>
<protein>
    <submittedName>
        <fullName evidence="2">Uncharacterized protein</fullName>
    </submittedName>
</protein>
<name>A0ABP0IM94_9DINO</name>
<feature type="compositionally biased region" description="Basic and acidic residues" evidence="1">
    <location>
        <begin position="212"/>
        <end position="222"/>
    </location>
</feature>
<evidence type="ECO:0000313" key="3">
    <source>
        <dbReference type="Proteomes" id="UP001642464"/>
    </source>
</evidence>
<proteinExistence type="predicted"/>
<dbReference type="EMBL" id="CAXAMM010004125">
    <property type="protein sequence ID" value="CAK9002529.1"/>
    <property type="molecule type" value="Genomic_DNA"/>
</dbReference>
<gene>
    <name evidence="2" type="ORF">SCF082_LOCUS7386</name>
</gene>
<sequence length="267" mass="29776">MPRTCRHQAKLSTRRGGLRRLRRVSAAAAAPADFQLGGGFGADGPDQAEDAQVKYPLIGTRRSSGPVQYDTWHQVRSQVAAYLPKKSTTSESSEESDGVDEENVSLQVELHRMSKIKAAALSASSMEELQDVKAAMKTNAQWRKAAPWIRRCPTLPERRWEEERKPEVDWVALAGLRHVKPEQKPEPPEQQVKPKKPRGAFAQPPPVPPPPRELRTQGRDPSAELLLPSVAAERALHRETSRAQNLVALPQLTRLRSANWSLPPRLL</sequence>
<evidence type="ECO:0000313" key="2">
    <source>
        <dbReference type="EMBL" id="CAK9002529.1"/>
    </source>
</evidence>
<feature type="region of interest" description="Disordered" evidence="1">
    <location>
        <begin position="177"/>
        <end position="225"/>
    </location>
</feature>
<dbReference type="Proteomes" id="UP001642464">
    <property type="component" value="Unassembled WGS sequence"/>
</dbReference>
<comment type="caution">
    <text evidence="2">The sequence shown here is derived from an EMBL/GenBank/DDBJ whole genome shotgun (WGS) entry which is preliminary data.</text>
</comment>